<sequence>MSSLTKLTPNAGEETSGRPQAVPKQQPVGPTSAPAPNAGEKRPRGRPRKCARDSSDEQWEPEQEEDSDFQPTPRPQKRMKLYVKQSKHELVEQYLMFQEGSETAINRVSPVENKRKKQQAASHAEIGEYHRALIFVPPPRALESATDETLAMPLWAEGEAFVNDPLSPYAFGGFRRLELEPFRELHRLRSPHREGGSDWTGNVRWSKEQANAFGAGSYGWNECPESQDLIYNLRKEQKRYSGELVQMDEEVQKRKTRTAKNKMAACQPSVQSADALQTEPHRKAKNEGERDPIRIGMREIRRLGQMRLGAVSRCDEAGSIETAMAKMAQQVPQDERALEGLLPFI</sequence>
<proteinExistence type="predicted"/>
<reference evidence="4 5" key="1">
    <citation type="submission" date="2016-07" db="EMBL/GenBank/DDBJ databases">
        <title>Pervasive Adenine N6-methylation of Active Genes in Fungi.</title>
        <authorList>
            <consortium name="DOE Joint Genome Institute"/>
            <person name="Mondo S.J."/>
            <person name="Dannebaum R.O."/>
            <person name="Kuo R.C."/>
            <person name="Labutti K."/>
            <person name="Haridas S."/>
            <person name="Kuo A."/>
            <person name="Salamov A."/>
            <person name="Ahrendt S.R."/>
            <person name="Lipzen A."/>
            <person name="Sullivan W."/>
            <person name="Andreopoulos W.B."/>
            <person name="Clum A."/>
            <person name="Lindquist E."/>
            <person name="Daum C."/>
            <person name="Ramamoorthy G.K."/>
            <person name="Gryganskyi A."/>
            <person name="Culley D."/>
            <person name="Magnuson J.K."/>
            <person name="James T.Y."/>
            <person name="O'Malley M.A."/>
            <person name="Stajich J.E."/>
            <person name="Spatafora J.W."/>
            <person name="Visel A."/>
            <person name="Grigoriev I.V."/>
        </authorList>
    </citation>
    <scope>NUCLEOTIDE SEQUENCE [LARGE SCALE GENOMIC DNA]</scope>
    <source>
        <strain evidence="4 5">CBS 115471</strain>
    </source>
</reference>
<organism evidence="4 5">
    <name type="scientific">Clohesyomyces aquaticus</name>
    <dbReference type="NCBI Taxonomy" id="1231657"/>
    <lineage>
        <taxon>Eukaryota</taxon>
        <taxon>Fungi</taxon>
        <taxon>Dikarya</taxon>
        <taxon>Ascomycota</taxon>
        <taxon>Pezizomycotina</taxon>
        <taxon>Dothideomycetes</taxon>
        <taxon>Pleosporomycetidae</taxon>
        <taxon>Pleosporales</taxon>
        <taxon>Lindgomycetaceae</taxon>
        <taxon>Clohesyomyces</taxon>
    </lineage>
</organism>
<feature type="compositionally biased region" description="Acidic residues" evidence="3">
    <location>
        <begin position="56"/>
        <end position="68"/>
    </location>
</feature>
<feature type="region of interest" description="Disordered" evidence="3">
    <location>
        <begin position="1"/>
        <end position="76"/>
    </location>
</feature>
<comment type="subcellular location">
    <subcellularLocation>
        <location evidence="1">Nucleus</location>
    </subcellularLocation>
</comment>
<dbReference type="Proteomes" id="UP000193144">
    <property type="component" value="Unassembled WGS sequence"/>
</dbReference>
<evidence type="ECO:0000313" key="4">
    <source>
        <dbReference type="EMBL" id="ORY16804.1"/>
    </source>
</evidence>
<keyword evidence="5" id="KW-1185">Reference proteome</keyword>
<dbReference type="AlphaFoldDB" id="A0A1Y2A2X6"/>
<feature type="region of interest" description="Disordered" evidence="3">
    <location>
        <begin position="259"/>
        <end position="291"/>
    </location>
</feature>
<protein>
    <submittedName>
        <fullName evidence="4">Uncharacterized protein</fullName>
    </submittedName>
</protein>
<dbReference type="GO" id="GO:0006355">
    <property type="term" value="P:regulation of DNA-templated transcription"/>
    <property type="evidence" value="ECO:0007669"/>
    <property type="project" value="InterPro"/>
</dbReference>
<accession>A0A1Y2A2X6</accession>
<feature type="compositionally biased region" description="Basic and acidic residues" evidence="3">
    <location>
        <begin position="279"/>
        <end position="291"/>
    </location>
</feature>
<keyword evidence="2" id="KW-0539">Nucleus</keyword>
<name>A0A1Y2A2X6_9PLEO</name>
<evidence type="ECO:0000256" key="3">
    <source>
        <dbReference type="SAM" id="MobiDB-lite"/>
    </source>
</evidence>
<dbReference type="EMBL" id="MCFA01000016">
    <property type="protein sequence ID" value="ORY16804.1"/>
    <property type="molecule type" value="Genomic_DNA"/>
</dbReference>
<evidence type="ECO:0000313" key="5">
    <source>
        <dbReference type="Proteomes" id="UP000193144"/>
    </source>
</evidence>
<comment type="caution">
    <text evidence="4">The sequence shown here is derived from an EMBL/GenBank/DDBJ whole genome shotgun (WGS) entry which is preliminary data.</text>
</comment>
<evidence type="ECO:0000256" key="1">
    <source>
        <dbReference type="ARBA" id="ARBA00004123"/>
    </source>
</evidence>
<evidence type="ECO:0000256" key="2">
    <source>
        <dbReference type="ARBA" id="ARBA00023242"/>
    </source>
</evidence>
<gene>
    <name evidence="4" type="ORF">BCR34DRAFT_584164</name>
</gene>
<dbReference type="InterPro" id="IPR000637">
    <property type="entry name" value="HMGI/Y_DNA-bd_CS"/>
</dbReference>
<dbReference type="PROSITE" id="PS00354">
    <property type="entry name" value="HMGI_Y"/>
    <property type="match status" value="1"/>
</dbReference>
<dbReference type="GO" id="GO:0005634">
    <property type="term" value="C:nucleus"/>
    <property type="evidence" value="ECO:0007669"/>
    <property type="project" value="UniProtKB-SubCell"/>
</dbReference>